<protein>
    <submittedName>
        <fullName evidence="4">Peptidoglycan-binding protein</fullName>
    </submittedName>
</protein>
<dbReference type="Gene3D" id="1.10.530.10">
    <property type="match status" value="1"/>
</dbReference>
<name>A0ABY6Z1P0_9BACL</name>
<dbReference type="Pfam" id="PF01832">
    <property type="entry name" value="Glucosaminidase"/>
    <property type="match status" value="1"/>
</dbReference>
<evidence type="ECO:0000259" key="3">
    <source>
        <dbReference type="SMART" id="SM00047"/>
    </source>
</evidence>
<feature type="domain" description="Mannosyl-glycoprotein endo-beta-N-acetylglucosamidase-like" evidence="3">
    <location>
        <begin position="124"/>
        <end position="259"/>
    </location>
</feature>
<dbReference type="PANTHER" id="PTHR33308">
    <property type="entry name" value="PEPTIDOGLYCAN HYDROLASE FLGJ"/>
    <property type="match status" value="1"/>
</dbReference>
<dbReference type="Pfam" id="PF01471">
    <property type="entry name" value="PG_binding_1"/>
    <property type="match status" value="2"/>
</dbReference>
<dbReference type="InterPro" id="IPR002901">
    <property type="entry name" value="MGlyc_endo_b_GlcNAc-like_dom"/>
</dbReference>
<dbReference type="InterPro" id="IPR051056">
    <property type="entry name" value="Glycosyl_Hydrolase_73"/>
</dbReference>
<dbReference type="RefSeq" id="WP_268044186.1">
    <property type="nucleotide sequence ID" value="NZ_CP104064.1"/>
</dbReference>
<evidence type="ECO:0000313" key="4">
    <source>
        <dbReference type="EMBL" id="WAH36799.1"/>
    </source>
</evidence>
<keyword evidence="1" id="KW-0378">Hydrolase</keyword>
<keyword evidence="2" id="KW-0732">Signal</keyword>
<evidence type="ECO:0000256" key="1">
    <source>
        <dbReference type="ARBA" id="ARBA00022801"/>
    </source>
</evidence>
<dbReference type="InterPro" id="IPR036365">
    <property type="entry name" value="PGBD-like_sf"/>
</dbReference>
<proteinExistence type="predicted"/>
<dbReference type="EMBL" id="CP104064">
    <property type="protein sequence ID" value="WAH36799.1"/>
    <property type="molecule type" value="Genomic_DNA"/>
</dbReference>
<feature type="signal peptide" evidence="2">
    <location>
        <begin position="1"/>
        <end position="26"/>
    </location>
</feature>
<evidence type="ECO:0000313" key="5">
    <source>
        <dbReference type="Proteomes" id="UP001164803"/>
    </source>
</evidence>
<dbReference type="SUPFAM" id="SSF47090">
    <property type="entry name" value="PGBD-like"/>
    <property type="match status" value="2"/>
</dbReference>
<evidence type="ECO:0000256" key="2">
    <source>
        <dbReference type="SAM" id="SignalP"/>
    </source>
</evidence>
<dbReference type="SMART" id="SM00047">
    <property type="entry name" value="LYZ2"/>
    <property type="match status" value="1"/>
</dbReference>
<dbReference type="PANTHER" id="PTHR33308:SF9">
    <property type="entry name" value="PEPTIDOGLYCAN HYDROLASE FLGJ"/>
    <property type="match status" value="1"/>
</dbReference>
<dbReference type="Gene3D" id="1.10.101.10">
    <property type="entry name" value="PGBD-like superfamily/PGBD"/>
    <property type="match status" value="2"/>
</dbReference>
<dbReference type="InterPro" id="IPR036366">
    <property type="entry name" value="PGBDSf"/>
</dbReference>
<gene>
    <name evidence="4" type="ORF">NZD86_21935</name>
</gene>
<organism evidence="4 5">
    <name type="scientific">Alicyclobacillus dauci</name>
    <dbReference type="NCBI Taxonomy" id="1475485"/>
    <lineage>
        <taxon>Bacteria</taxon>
        <taxon>Bacillati</taxon>
        <taxon>Bacillota</taxon>
        <taxon>Bacilli</taxon>
        <taxon>Bacillales</taxon>
        <taxon>Alicyclobacillaceae</taxon>
        <taxon>Alicyclobacillus</taxon>
    </lineage>
</organism>
<dbReference type="Proteomes" id="UP001164803">
    <property type="component" value="Chromosome"/>
</dbReference>
<reference evidence="4" key="1">
    <citation type="submission" date="2022-08" db="EMBL/GenBank/DDBJ databases">
        <title>Alicyclobacillus dauci DSM2870, complete genome.</title>
        <authorList>
            <person name="Wang Q."/>
            <person name="Cai R."/>
            <person name="Wang Z."/>
        </authorList>
    </citation>
    <scope>NUCLEOTIDE SEQUENCE</scope>
    <source>
        <strain evidence="4">DSM 28700</strain>
    </source>
</reference>
<sequence length="509" mass="54152">MKFRSFLLASSFPVLFSVAAPVVVHAQTSEPTLKSGSTGSAVMTLQRDLNSLGFSAGSVDGGFGPKTLSAVKSFQRSRHLQVDGVVGPATWNAILSSLHGKSFTNVDLRDAAPNNVSASSIDAFLSKNGAPMKGLGRSFVNAQNTYGVDANYLVSHAILESAWGKSAIALAKNNLFGYGAYDANPGNDAGMFPSDDYAIQFQAWEVRNNYLNPGASEYVSPTLNGMNVHYATDPYWANSIASLMNQLASSVGGSVNDYPQYPAAIVQQPQSATEPVFNVNGAVGTTQANSYYGGAPYYPSMGDGMADMFFGPLRNGSSGEPVAEIQKYLNSHIGAGLKVDGQFGPGTAAAVKKFEAKQGFAQDGVWSYSMWTTYIYTGPAPTLPAGQSVNIDEIEQGMAGAYVVPWYHIANVGWVDSQYVKFTNVYRVTVPSQTSTNTSVPVYSSSDGSQQIATLHNGDFVVAQTTSPNNGMYEIQLYEQSFDTNDAQSPGTSFTGYVSAQNAKLTPQH</sequence>
<feature type="chain" id="PRO_5045740316" evidence="2">
    <location>
        <begin position="27"/>
        <end position="509"/>
    </location>
</feature>
<dbReference type="InterPro" id="IPR002477">
    <property type="entry name" value="Peptidoglycan-bd-like"/>
</dbReference>
<accession>A0ABY6Z1P0</accession>
<keyword evidence="5" id="KW-1185">Reference proteome</keyword>